<protein>
    <submittedName>
        <fullName evidence="2">PEBP-like protein</fullName>
    </submittedName>
</protein>
<sequence>MFLLSHRVRRTIITTSLNTLTRIYKPQELQISFLNFRQLTTVQRKKDENLSQKASVKKYKPPALGVNPAYDEALKYIYQDKAQKYEEIANIDIMIEKILNGRRNFESSEQREQELNELRKKKYDLQVLAEINDPEVRWNFKNGKIDMNIPVYRHLREKHWRKEPLYKLMQRITQMYVVPDIFPTLEPTIDLEFKFKNDVIEPGVFLFPAQTKKEPKVTLTNFHEETRLYTLIMVDPDMPDVPNNAYQTEWHWLITNIPLNVTKSDVSSGEVILPYVPPHPPKGTKYHRYTLAILEQPDNQKIIIPENMGRVKDVREFMSEHNLTLRGASFFREVWDEEVSNIYANILDVHEPQYGRRPKVDQYLDETGLKQQKYTNF</sequence>
<dbReference type="Gene3D" id="3.90.280.10">
    <property type="entry name" value="PEBP-like"/>
    <property type="match status" value="1"/>
</dbReference>
<organism evidence="1 3">
    <name type="scientific">Rhizophagus clarus</name>
    <dbReference type="NCBI Taxonomy" id="94130"/>
    <lineage>
        <taxon>Eukaryota</taxon>
        <taxon>Fungi</taxon>
        <taxon>Fungi incertae sedis</taxon>
        <taxon>Mucoromycota</taxon>
        <taxon>Glomeromycotina</taxon>
        <taxon>Glomeromycetes</taxon>
        <taxon>Glomerales</taxon>
        <taxon>Glomeraceae</taxon>
        <taxon>Rhizophagus</taxon>
    </lineage>
</organism>
<dbReference type="STRING" id="94130.A0A2Z6RIP8"/>
<dbReference type="Proteomes" id="UP000247702">
    <property type="component" value="Unassembled WGS sequence"/>
</dbReference>
<reference evidence="2" key="2">
    <citation type="submission" date="2019-10" db="EMBL/GenBank/DDBJ databases">
        <title>Conservation and host-specific expression of non-tandemly repeated heterogenous ribosome RNA gene in arbuscular mycorrhizal fungi.</title>
        <authorList>
            <person name="Maeda T."/>
            <person name="Kobayashi Y."/>
            <person name="Nakagawa T."/>
            <person name="Ezawa T."/>
            <person name="Yamaguchi K."/>
            <person name="Bino T."/>
            <person name="Nishimoto Y."/>
            <person name="Shigenobu S."/>
            <person name="Kawaguchi M."/>
        </authorList>
    </citation>
    <scope>NUCLEOTIDE SEQUENCE</scope>
    <source>
        <strain evidence="2">HR1</strain>
    </source>
</reference>
<dbReference type="OrthoDB" id="2153661at2759"/>
<proteinExistence type="predicted"/>
<dbReference type="SUPFAM" id="SSF49777">
    <property type="entry name" value="PEBP-like"/>
    <property type="match status" value="1"/>
</dbReference>
<name>A0A2Z6RIP8_9GLOM</name>
<evidence type="ECO:0000313" key="1">
    <source>
        <dbReference type="EMBL" id="GBC02064.1"/>
    </source>
</evidence>
<evidence type="ECO:0000313" key="2">
    <source>
        <dbReference type="EMBL" id="GES82735.1"/>
    </source>
</evidence>
<dbReference type="InterPro" id="IPR035810">
    <property type="entry name" value="PEBP_euk"/>
</dbReference>
<dbReference type="PANTHER" id="PTHR11362:SF82">
    <property type="entry name" value="PHOSPHATIDYLETHANOLAMINE-BINDING PROTEIN 4"/>
    <property type="match status" value="1"/>
</dbReference>
<dbReference type="Proteomes" id="UP000615446">
    <property type="component" value="Unassembled WGS sequence"/>
</dbReference>
<dbReference type="EMBL" id="BEXD01003808">
    <property type="protein sequence ID" value="GBC02064.1"/>
    <property type="molecule type" value="Genomic_DNA"/>
</dbReference>
<dbReference type="Gene3D" id="1.20.58.1180">
    <property type="match status" value="1"/>
</dbReference>
<dbReference type="EMBL" id="BLAL01000062">
    <property type="protein sequence ID" value="GES82735.1"/>
    <property type="molecule type" value="Genomic_DNA"/>
</dbReference>
<gene>
    <name evidence="2" type="ORF">RCL2_000992100</name>
    <name evidence="1" type="ORF">RclHR1_04430014</name>
</gene>
<accession>A0A2Z6RIP8</accession>
<dbReference type="Pfam" id="PF01161">
    <property type="entry name" value="PBP"/>
    <property type="match status" value="1"/>
</dbReference>
<reference evidence="1 3" key="1">
    <citation type="submission" date="2017-11" db="EMBL/GenBank/DDBJ databases">
        <title>The genome of Rhizophagus clarus HR1 reveals common genetic basis of auxotrophy among arbuscular mycorrhizal fungi.</title>
        <authorList>
            <person name="Kobayashi Y."/>
        </authorList>
    </citation>
    <scope>NUCLEOTIDE SEQUENCE [LARGE SCALE GENOMIC DNA]</scope>
    <source>
        <strain evidence="1 3">HR1</strain>
    </source>
</reference>
<comment type="caution">
    <text evidence="1">The sequence shown here is derived from an EMBL/GenBank/DDBJ whole genome shotgun (WGS) entry which is preliminary data.</text>
</comment>
<dbReference type="AlphaFoldDB" id="A0A2Z6RIP8"/>
<keyword evidence="3" id="KW-1185">Reference proteome</keyword>
<dbReference type="PANTHER" id="PTHR11362">
    <property type="entry name" value="PHOSPHATIDYLETHANOLAMINE-BINDING PROTEIN"/>
    <property type="match status" value="1"/>
</dbReference>
<dbReference type="InterPro" id="IPR036610">
    <property type="entry name" value="PEBP-like_sf"/>
</dbReference>
<evidence type="ECO:0000313" key="3">
    <source>
        <dbReference type="Proteomes" id="UP000247702"/>
    </source>
</evidence>
<dbReference type="CDD" id="cd00866">
    <property type="entry name" value="PEBP_euk"/>
    <property type="match status" value="1"/>
</dbReference>
<dbReference type="InterPro" id="IPR008914">
    <property type="entry name" value="PEBP"/>
</dbReference>